<reference evidence="1 2" key="2">
    <citation type="submission" date="2013-11" db="EMBL/GenBank/DDBJ databases">
        <title>The Genome Sequence of Phytophthora parasitica INRA-310.</title>
        <authorList>
            <consortium name="The Broad Institute Genomics Platform"/>
            <person name="Russ C."/>
            <person name="Tyler B."/>
            <person name="Panabieres F."/>
            <person name="Shan W."/>
            <person name="Tripathy S."/>
            <person name="Grunwald N."/>
            <person name="Machado M."/>
            <person name="Johnson C.S."/>
            <person name="Arredondo F."/>
            <person name="Hong C."/>
            <person name="Coffey M."/>
            <person name="Young S.K."/>
            <person name="Zeng Q."/>
            <person name="Gargeya S."/>
            <person name="Fitzgerald M."/>
            <person name="Abouelleil A."/>
            <person name="Alvarado L."/>
            <person name="Chapman S.B."/>
            <person name="Gainer-Dewar J."/>
            <person name="Goldberg J."/>
            <person name="Griggs A."/>
            <person name="Gujja S."/>
            <person name="Hansen M."/>
            <person name="Howarth C."/>
            <person name="Imamovic A."/>
            <person name="Ireland A."/>
            <person name="Larimer J."/>
            <person name="McCowan C."/>
            <person name="Murphy C."/>
            <person name="Pearson M."/>
            <person name="Poon T.W."/>
            <person name="Priest M."/>
            <person name="Roberts A."/>
            <person name="Saif S."/>
            <person name="Shea T."/>
            <person name="Sykes S."/>
            <person name="Wortman J."/>
            <person name="Nusbaum C."/>
            <person name="Birren B."/>
        </authorList>
    </citation>
    <scope>NUCLEOTIDE SEQUENCE [LARGE SCALE GENOMIC DNA]</scope>
    <source>
        <strain evidence="1 2">INRA-310</strain>
    </source>
</reference>
<evidence type="ECO:0000313" key="1">
    <source>
        <dbReference type="EMBL" id="ETM97675.1"/>
    </source>
</evidence>
<dbReference type="RefSeq" id="XP_008917023.1">
    <property type="nucleotide sequence ID" value="XM_008918775.1"/>
</dbReference>
<dbReference type="GeneID" id="20188781"/>
<accession>W2PAI0</accession>
<proteinExistence type="predicted"/>
<protein>
    <submittedName>
        <fullName evidence="1">Uncharacterized protein</fullName>
    </submittedName>
</protein>
<organism evidence="1 2">
    <name type="scientific">Phytophthora nicotianae (strain INRA-310)</name>
    <name type="common">Phytophthora parasitica</name>
    <dbReference type="NCBI Taxonomy" id="761204"/>
    <lineage>
        <taxon>Eukaryota</taxon>
        <taxon>Sar</taxon>
        <taxon>Stramenopiles</taxon>
        <taxon>Oomycota</taxon>
        <taxon>Peronosporomycetes</taxon>
        <taxon>Peronosporales</taxon>
        <taxon>Peronosporaceae</taxon>
        <taxon>Phytophthora</taxon>
    </lineage>
</organism>
<gene>
    <name evidence="1" type="ORF">PPTG_20136</name>
</gene>
<dbReference type="EMBL" id="KI669867">
    <property type="protein sequence ID" value="ETM97675.1"/>
    <property type="molecule type" value="Genomic_DNA"/>
</dbReference>
<dbReference type="OrthoDB" id="129367at2759"/>
<evidence type="ECO:0000313" key="2">
    <source>
        <dbReference type="Proteomes" id="UP000018817"/>
    </source>
</evidence>
<dbReference type="Proteomes" id="UP000018817">
    <property type="component" value="Unassembled WGS sequence"/>
</dbReference>
<dbReference type="AlphaFoldDB" id="W2PAI0"/>
<reference evidence="2" key="1">
    <citation type="submission" date="2011-12" db="EMBL/GenBank/DDBJ databases">
        <authorList>
            <consortium name="The Broad Institute Genome Sequencing Platform"/>
            <person name="Russ C."/>
            <person name="Tyler B."/>
            <person name="Panabieres F."/>
            <person name="Shan W."/>
            <person name="Tripathy S."/>
            <person name="Grunwald N."/>
            <person name="Machado M."/>
            <person name="Young S.K."/>
            <person name="Zeng Q."/>
            <person name="Gargeya S."/>
            <person name="Fitzgerald M."/>
            <person name="Haas B."/>
            <person name="Abouelleil A."/>
            <person name="Alvarado L."/>
            <person name="Arachchi H.M."/>
            <person name="Berlin A."/>
            <person name="Chapman S.B."/>
            <person name="Gearin G."/>
            <person name="Goldberg J."/>
            <person name="Griggs A."/>
            <person name="Gujja S."/>
            <person name="Hansen M."/>
            <person name="Heiman D."/>
            <person name="Howarth C."/>
            <person name="Larimer J."/>
            <person name="Lui A."/>
            <person name="MacDonald P.J.P."/>
            <person name="McCowen C."/>
            <person name="Montmayeur A."/>
            <person name="Murphy C."/>
            <person name="Neiman D."/>
            <person name="Pearson M."/>
            <person name="Priest M."/>
            <person name="Roberts A."/>
            <person name="Saif S."/>
            <person name="Shea T."/>
            <person name="Sisk P."/>
            <person name="Stolte C."/>
            <person name="Sykes S."/>
            <person name="Wortman J."/>
            <person name="Nusbaum C."/>
            <person name="Birren B."/>
        </authorList>
    </citation>
    <scope>NUCLEOTIDE SEQUENCE [LARGE SCALE GENOMIC DNA]</scope>
    <source>
        <strain evidence="2">INRA-310</strain>
    </source>
</reference>
<name>W2PAI0_PHYN3</name>
<dbReference type="VEuPathDB" id="FungiDB:PPTG_20136"/>
<sequence length="59" mass="6990">MFHPVDYLYSRLLIHNQVPVLDANDHVHREAVGLEEMFHPVDYLYSLLLIHNQVPDVEH</sequence>